<comment type="catalytic activity">
    <reaction evidence="6">
        <text>2 superoxide + 2 H(+) = H2O2 + O2</text>
        <dbReference type="Rhea" id="RHEA:20696"/>
        <dbReference type="ChEBI" id="CHEBI:15378"/>
        <dbReference type="ChEBI" id="CHEBI:15379"/>
        <dbReference type="ChEBI" id="CHEBI:16240"/>
        <dbReference type="ChEBI" id="CHEBI:18421"/>
        <dbReference type="EC" id="1.15.1.1"/>
    </reaction>
</comment>
<dbReference type="PANTHER" id="PTHR11404">
    <property type="entry name" value="SUPEROXIDE DISMUTASE 2"/>
    <property type="match status" value="1"/>
</dbReference>
<dbReference type="InterPro" id="IPR001189">
    <property type="entry name" value="Mn/Fe_SOD"/>
</dbReference>
<evidence type="ECO:0000256" key="1">
    <source>
        <dbReference type="ARBA" id="ARBA00008714"/>
    </source>
</evidence>
<dbReference type="Gene3D" id="3.55.40.20">
    <property type="entry name" value="Iron/manganese superoxide dismutase, C-terminal domain"/>
    <property type="match status" value="1"/>
</dbReference>
<feature type="domain" description="Manganese/iron superoxide dismutase N-terminal" evidence="7">
    <location>
        <begin position="7"/>
        <end position="86"/>
    </location>
</feature>
<name>A0A2H0VIB7_9BACT</name>
<dbReference type="AlphaFoldDB" id="A0A2H0VIB7"/>
<evidence type="ECO:0000259" key="7">
    <source>
        <dbReference type="Pfam" id="PF00081"/>
    </source>
</evidence>
<gene>
    <name evidence="9" type="ORF">COT87_02690</name>
</gene>
<feature type="binding site" evidence="5">
    <location>
        <position position="166"/>
    </location>
    <ligand>
        <name>Mn(2+)</name>
        <dbReference type="ChEBI" id="CHEBI:29035"/>
    </ligand>
</feature>
<dbReference type="Pfam" id="PF00081">
    <property type="entry name" value="Sod_Fe_N"/>
    <property type="match status" value="1"/>
</dbReference>
<dbReference type="EMBL" id="PFAF01000054">
    <property type="protein sequence ID" value="PIR98828.1"/>
    <property type="molecule type" value="Genomic_DNA"/>
</dbReference>
<dbReference type="PIRSF" id="PIRSF000349">
    <property type="entry name" value="SODismutase"/>
    <property type="match status" value="1"/>
</dbReference>
<comment type="similarity">
    <text evidence="1 6">Belongs to the iron/manganese superoxide dismutase family.</text>
</comment>
<dbReference type="InterPro" id="IPR019831">
    <property type="entry name" value="Mn/Fe_SOD_N"/>
</dbReference>
<keyword evidence="4 6" id="KW-0560">Oxidoreductase</keyword>
<reference evidence="10" key="1">
    <citation type="submission" date="2017-09" db="EMBL/GenBank/DDBJ databases">
        <title>Depth-based differentiation of microbial function through sediment-hosted aquifers and enrichment of novel symbionts in the deep terrestrial subsurface.</title>
        <authorList>
            <person name="Probst A.J."/>
            <person name="Ladd B."/>
            <person name="Jarett J.K."/>
            <person name="Geller-Mcgrath D.E."/>
            <person name="Sieber C.M.K."/>
            <person name="Emerson J.B."/>
            <person name="Anantharaman K."/>
            <person name="Thomas B.C."/>
            <person name="Malmstrom R."/>
            <person name="Stieglmeier M."/>
            <person name="Klingl A."/>
            <person name="Woyke T."/>
            <person name="Ryan C.M."/>
            <person name="Banfield J.F."/>
        </authorList>
    </citation>
    <scope>NUCLEOTIDE SEQUENCE [LARGE SCALE GENOMIC DNA]</scope>
</reference>
<organism evidence="9 10">
    <name type="scientific">Candidatus Collierbacteria bacterium CG10_big_fil_rev_8_21_14_0_10_44_9</name>
    <dbReference type="NCBI Taxonomy" id="1974535"/>
    <lineage>
        <taxon>Bacteria</taxon>
        <taxon>Candidatus Collieribacteriota</taxon>
    </lineage>
</organism>
<protein>
    <recommendedName>
        <fullName evidence="2 6">Superoxide dismutase</fullName>
        <ecNumber evidence="2 6">1.15.1.1</ecNumber>
    </recommendedName>
</protein>
<dbReference type="PROSITE" id="PS00088">
    <property type="entry name" value="SOD_MN"/>
    <property type="match status" value="1"/>
</dbReference>
<dbReference type="FunFam" id="3.55.40.20:FF:000004">
    <property type="entry name" value="Superoxide dismutase [Fe]"/>
    <property type="match status" value="1"/>
</dbReference>
<dbReference type="Gene3D" id="1.10.287.990">
    <property type="entry name" value="Fe,Mn superoxide dismutase (SOD) domain"/>
    <property type="match status" value="1"/>
</dbReference>
<keyword evidence="3 5" id="KW-0479">Metal-binding</keyword>
<feature type="domain" description="Manganese/iron superoxide dismutase C-terminal" evidence="8">
    <location>
        <begin position="95"/>
        <end position="195"/>
    </location>
</feature>
<feature type="binding site" evidence="5">
    <location>
        <position position="79"/>
    </location>
    <ligand>
        <name>Mn(2+)</name>
        <dbReference type="ChEBI" id="CHEBI:29035"/>
    </ligand>
</feature>
<comment type="caution">
    <text evidence="9">The sequence shown here is derived from an EMBL/GenBank/DDBJ whole genome shotgun (WGS) entry which is preliminary data.</text>
</comment>
<dbReference type="GO" id="GO:0004784">
    <property type="term" value="F:superoxide dismutase activity"/>
    <property type="evidence" value="ECO:0007669"/>
    <property type="project" value="UniProtKB-EC"/>
</dbReference>
<evidence type="ECO:0000259" key="8">
    <source>
        <dbReference type="Pfam" id="PF02777"/>
    </source>
</evidence>
<dbReference type="Proteomes" id="UP000230796">
    <property type="component" value="Unassembled WGS sequence"/>
</dbReference>
<dbReference type="InterPro" id="IPR036324">
    <property type="entry name" value="Mn/Fe_SOD_N_sf"/>
</dbReference>
<feature type="binding site" evidence="5">
    <location>
        <position position="162"/>
    </location>
    <ligand>
        <name>Mn(2+)</name>
        <dbReference type="ChEBI" id="CHEBI:29035"/>
    </ligand>
</feature>
<dbReference type="Pfam" id="PF02777">
    <property type="entry name" value="Sod_Fe_C"/>
    <property type="match status" value="1"/>
</dbReference>
<comment type="function">
    <text evidence="6">Destroys radicals which are normally produced within the cells and which are toxic to biological systems.</text>
</comment>
<evidence type="ECO:0000256" key="4">
    <source>
        <dbReference type="ARBA" id="ARBA00023002"/>
    </source>
</evidence>
<dbReference type="InterPro" id="IPR050265">
    <property type="entry name" value="Fe/Mn_Superoxide_Dismutase"/>
</dbReference>
<evidence type="ECO:0000313" key="10">
    <source>
        <dbReference type="Proteomes" id="UP000230796"/>
    </source>
</evidence>
<accession>A0A2H0VIB7</accession>
<dbReference type="PANTHER" id="PTHR11404:SF6">
    <property type="entry name" value="SUPEROXIDE DISMUTASE [MN], MITOCHONDRIAL"/>
    <property type="match status" value="1"/>
</dbReference>
<evidence type="ECO:0000256" key="5">
    <source>
        <dbReference type="PIRSR" id="PIRSR000349-1"/>
    </source>
</evidence>
<evidence type="ECO:0000256" key="3">
    <source>
        <dbReference type="ARBA" id="ARBA00022723"/>
    </source>
</evidence>
<evidence type="ECO:0000256" key="2">
    <source>
        <dbReference type="ARBA" id="ARBA00012682"/>
    </source>
</evidence>
<dbReference type="PRINTS" id="PR01703">
    <property type="entry name" value="MNSODISMTASE"/>
</dbReference>
<dbReference type="SUPFAM" id="SSF54719">
    <property type="entry name" value="Fe,Mn superoxide dismutase (SOD), C-terminal domain"/>
    <property type="match status" value="1"/>
</dbReference>
<evidence type="ECO:0000256" key="6">
    <source>
        <dbReference type="RuleBase" id="RU000414"/>
    </source>
</evidence>
<dbReference type="InterPro" id="IPR019833">
    <property type="entry name" value="Mn/Fe_SOD_BS"/>
</dbReference>
<dbReference type="SUPFAM" id="SSF46609">
    <property type="entry name" value="Fe,Mn superoxide dismutase (SOD), N-terminal domain"/>
    <property type="match status" value="1"/>
</dbReference>
<dbReference type="InterPro" id="IPR036314">
    <property type="entry name" value="SOD_C_sf"/>
</dbReference>
<sequence>MKHKRIELPNLPYAYDALEPVISKKIMELHHTRHHLAYVTGMNAAMDRLEKARAGEGLDIDYKATMRDLSFFTNGHKLHSIFWQNMRKSKQDNAPSGVLLEKIKEQFGSFEKFQAEFAGAAKAVEGSGWIALIQDNDDLHVIQIQNHNLMSIIETKTLLVLDVWEHAYYLDYFNDRGKYVDAFWSLVNWDDVASRLA</sequence>
<dbReference type="GO" id="GO:0046872">
    <property type="term" value="F:metal ion binding"/>
    <property type="evidence" value="ECO:0007669"/>
    <property type="project" value="UniProtKB-KW"/>
</dbReference>
<feature type="binding site" evidence="5">
    <location>
        <position position="30"/>
    </location>
    <ligand>
        <name>Mn(2+)</name>
        <dbReference type="ChEBI" id="CHEBI:29035"/>
    </ligand>
</feature>
<dbReference type="EC" id="1.15.1.1" evidence="2 6"/>
<evidence type="ECO:0000313" key="9">
    <source>
        <dbReference type="EMBL" id="PIR98828.1"/>
    </source>
</evidence>
<dbReference type="InterPro" id="IPR019832">
    <property type="entry name" value="Mn/Fe_SOD_C"/>
</dbReference>
<proteinExistence type="inferred from homology"/>